<dbReference type="PANTHER" id="PTHR15641">
    <property type="entry name" value="ELONGATOR COMPLEX PROTEIN 5"/>
    <property type="match status" value="1"/>
</dbReference>
<sequence>MLGDLVKGREKSTLTLIEDSVEEPGRGLLSCFLLSLCQRVDEVHVLTFDPKSQSMLDVVPAGTNTKIVHHNCQHDMLNWKESSELCLDSDLAKVIKAKGNLNRDRKVALVIDSLSALLLFRPVPYTCQTLHKLSDSDAMGASVEQVVALVHHDLHDNSSLTLVEHTVSTVIRTWPTQSPGHEFCCNTLHKKISGKIVRIKEHFNISDQFEIENITELKTVIDSTPQQPTSQVDPAANLTFNLSLTDQEKKARSQVKLPYTYDQKRIEATLNKSVGEGKIFYQPDEADDFDEEDPDDDLDV</sequence>
<gene>
    <name evidence="10" type="ORF">KP79_PYT21292</name>
</gene>
<evidence type="ECO:0000256" key="5">
    <source>
        <dbReference type="ARBA" id="ARBA00020264"/>
    </source>
</evidence>
<dbReference type="GO" id="GO:0033588">
    <property type="term" value="C:elongator holoenzyme complex"/>
    <property type="evidence" value="ECO:0007669"/>
    <property type="project" value="InterPro"/>
</dbReference>
<keyword evidence="7" id="KW-0819">tRNA processing</keyword>
<keyword evidence="8" id="KW-0539">Nucleus</keyword>
<evidence type="ECO:0000313" key="10">
    <source>
        <dbReference type="EMBL" id="OWF37191.1"/>
    </source>
</evidence>
<protein>
    <recommendedName>
        <fullName evidence="5">Elongator complex protein 5</fullName>
    </recommendedName>
</protein>
<comment type="caution">
    <text evidence="10">The sequence shown here is derived from an EMBL/GenBank/DDBJ whole genome shotgun (WGS) entry which is preliminary data.</text>
</comment>
<keyword evidence="11" id="KW-1185">Reference proteome</keyword>
<evidence type="ECO:0000256" key="4">
    <source>
        <dbReference type="ARBA" id="ARBA00009567"/>
    </source>
</evidence>
<reference evidence="10 11" key="1">
    <citation type="journal article" date="2017" name="Nat. Ecol. Evol.">
        <title>Scallop genome provides insights into evolution of bilaterian karyotype and development.</title>
        <authorList>
            <person name="Wang S."/>
            <person name="Zhang J."/>
            <person name="Jiao W."/>
            <person name="Li J."/>
            <person name="Xun X."/>
            <person name="Sun Y."/>
            <person name="Guo X."/>
            <person name="Huan P."/>
            <person name="Dong B."/>
            <person name="Zhang L."/>
            <person name="Hu X."/>
            <person name="Sun X."/>
            <person name="Wang J."/>
            <person name="Zhao C."/>
            <person name="Wang Y."/>
            <person name="Wang D."/>
            <person name="Huang X."/>
            <person name="Wang R."/>
            <person name="Lv J."/>
            <person name="Li Y."/>
            <person name="Zhang Z."/>
            <person name="Liu B."/>
            <person name="Lu W."/>
            <person name="Hui Y."/>
            <person name="Liang J."/>
            <person name="Zhou Z."/>
            <person name="Hou R."/>
            <person name="Li X."/>
            <person name="Liu Y."/>
            <person name="Li H."/>
            <person name="Ning X."/>
            <person name="Lin Y."/>
            <person name="Zhao L."/>
            <person name="Xing Q."/>
            <person name="Dou J."/>
            <person name="Li Y."/>
            <person name="Mao J."/>
            <person name="Guo H."/>
            <person name="Dou H."/>
            <person name="Li T."/>
            <person name="Mu C."/>
            <person name="Jiang W."/>
            <person name="Fu Q."/>
            <person name="Fu X."/>
            <person name="Miao Y."/>
            <person name="Liu J."/>
            <person name="Yu Q."/>
            <person name="Li R."/>
            <person name="Liao H."/>
            <person name="Li X."/>
            <person name="Kong Y."/>
            <person name="Jiang Z."/>
            <person name="Chourrout D."/>
            <person name="Li R."/>
            <person name="Bao Z."/>
        </authorList>
    </citation>
    <scope>NUCLEOTIDE SEQUENCE [LARGE SCALE GENOMIC DNA]</scope>
    <source>
        <strain evidence="10 11">PY_sf001</strain>
    </source>
</reference>
<dbReference type="GO" id="GO:0005829">
    <property type="term" value="C:cytosol"/>
    <property type="evidence" value="ECO:0007669"/>
    <property type="project" value="TreeGrafter"/>
</dbReference>
<comment type="similarity">
    <text evidence="4">Belongs to the ELP5 family.</text>
</comment>
<dbReference type="GO" id="GO:0000049">
    <property type="term" value="F:tRNA binding"/>
    <property type="evidence" value="ECO:0007669"/>
    <property type="project" value="TreeGrafter"/>
</dbReference>
<evidence type="ECO:0000313" key="11">
    <source>
        <dbReference type="Proteomes" id="UP000242188"/>
    </source>
</evidence>
<evidence type="ECO:0000256" key="3">
    <source>
        <dbReference type="ARBA" id="ARBA00005043"/>
    </source>
</evidence>
<dbReference type="Gene3D" id="3.40.50.300">
    <property type="entry name" value="P-loop containing nucleotide triphosphate hydrolases"/>
    <property type="match status" value="1"/>
</dbReference>
<dbReference type="AlphaFoldDB" id="A0A210PL29"/>
<feature type="compositionally biased region" description="Acidic residues" evidence="9">
    <location>
        <begin position="284"/>
        <end position="300"/>
    </location>
</feature>
<evidence type="ECO:0000256" key="8">
    <source>
        <dbReference type="ARBA" id="ARBA00023242"/>
    </source>
</evidence>
<dbReference type="InterPro" id="IPR019519">
    <property type="entry name" value="Elp5"/>
</dbReference>
<keyword evidence="6" id="KW-0963">Cytoplasm</keyword>
<comment type="subcellular location">
    <subcellularLocation>
        <location evidence="2">Cytoplasm</location>
    </subcellularLocation>
    <subcellularLocation>
        <location evidence="1">Nucleus</location>
    </subcellularLocation>
</comment>
<dbReference type="GO" id="GO:0005634">
    <property type="term" value="C:nucleus"/>
    <property type="evidence" value="ECO:0007669"/>
    <property type="project" value="UniProtKB-SubCell"/>
</dbReference>
<organism evidence="10 11">
    <name type="scientific">Mizuhopecten yessoensis</name>
    <name type="common">Japanese scallop</name>
    <name type="synonym">Patinopecten yessoensis</name>
    <dbReference type="NCBI Taxonomy" id="6573"/>
    <lineage>
        <taxon>Eukaryota</taxon>
        <taxon>Metazoa</taxon>
        <taxon>Spiralia</taxon>
        <taxon>Lophotrochozoa</taxon>
        <taxon>Mollusca</taxon>
        <taxon>Bivalvia</taxon>
        <taxon>Autobranchia</taxon>
        <taxon>Pteriomorphia</taxon>
        <taxon>Pectinida</taxon>
        <taxon>Pectinoidea</taxon>
        <taxon>Pectinidae</taxon>
        <taxon>Mizuhopecten</taxon>
    </lineage>
</organism>
<dbReference type="Pfam" id="PF10483">
    <property type="entry name" value="Elong_Iki1"/>
    <property type="match status" value="2"/>
</dbReference>
<accession>A0A210PL29</accession>
<evidence type="ECO:0000256" key="9">
    <source>
        <dbReference type="SAM" id="MobiDB-lite"/>
    </source>
</evidence>
<evidence type="ECO:0000256" key="2">
    <source>
        <dbReference type="ARBA" id="ARBA00004496"/>
    </source>
</evidence>
<dbReference type="EMBL" id="NEDP02005594">
    <property type="protein sequence ID" value="OWF37191.1"/>
    <property type="molecule type" value="Genomic_DNA"/>
</dbReference>
<proteinExistence type="inferred from homology"/>
<dbReference type="InterPro" id="IPR027417">
    <property type="entry name" value="P-loop_NTPase"/>
</dbReference>
<dbReference type="Proteomes" id="UP000242188">
    <property type="component" value="Unassembled WGS sequence"/>
</dbReference>
<dbReference type="GO" id="GO:0002098">
    <property type="term" value="P:tRNA wobble uridine modification"/>
    <property type="evidence" value="ECO:0007669"/>
    <property type="project" value="InterPro"/>
</dbReference>
<evidence type="ECO:0000256" key="1">
    <source>
        <dbReference type="ARBA" id="ARBA00004123"/>
    </source>
</evidence>
<evidence type="ECO:0000256" key="6">
    <source>
        <dbReference type="ARBA" id="ARBA00022490"/>
    </source>
</evidence>
<name>A0A210PL29_MIZYE</name>
<dbReference type="PANTHER" id="PTHR15641:SF1">
    <property type="entry name" value="ELONGATOR COMPLEX PROTEIN 5"/>
    <property type="match status" value="1"/>
</dbReference>
<feature type="region of interest" description="Disordered" evidence="9">
    <location>
        <begin position="277"/>
        <end position="300"/>
    </location>
</feature>
<dbReference type="UniPathway" id="UPA00988"/>
<dbReference type="OrthoDB" id="166907at2759"/>
<comment type="pathway">
    <text evidence="3">tRNA modification; 5-methoxycarbonylmethyl-2-thiouridine-tRNA biosynthesis.</text>
</comment>
<dbReference type="STRING" id="6573.A0A210PL29"/>
<evidence type="ECO:0000256" key="7">
    <source>
        <dbReference type="ARBA" id="ARBA00022694"/>
    </source>
</evidence>